<reference evidence="1 2" key="1">
    <citation type="journal article" date="2023" name="G3 (Bethesda)">
        <title>A chromosome-length genome assembly and annotation of blackberry (Rubus argutus, cv. 'Hillquist').</title>
        <authorList>
            <person name="Bruna T."/>
            <person name="Aryal R."/>
            <person name="Dudchenko O."/>
            <person name="Sargent D.J."/>
            <person name="Mead D."/>
            <person name="Buti M."/>
            <person name="Cavallini A."/>
            <person name="Hytonen T."/>
            <person name="Andres J."/>
            <person name="Pham M."/>
            <person name="Weisz D."/>
            <person name="Mascagni F."/>
            <person name="Usai G."/>
            <person name="Natali L."/>
            <person name="Bassil N."/>
            <person name="Fernandez G.E."/>
            <person name="Lomsadze A."/>
            <person name="Armour M."/>
            <person name="Olukolu B."/>
            <person name="Poorten T."/>
            <person name="Britton C."/>
            <person name="Davik J."/>
            <person name="Ashrafi H."/>
            <person name="Aiden E.L."/>
            <person name="Borodovsky M."/>
            <person name="Worthington M."/>
        </authorList>
    </citation>
    <scope>NUCLEOTIDE SEQUENCE [LARGE SCALE GENOMIC DNA]</scope>
    <source>
        <strain evidence="1">PI 553951</strain>
    </source>
</reference>
<sequence>MPAVRPRIGVIEVGLKGCGDVSWLDLGVRRPWAVVMVMVDEVRPWLEHGSSDSLFYGGGVSGFEDEGRGGC</sequence>
<proteinExistence type="predicted"/>
<gene>
    <name evidence="1" type="ORF">M0R45_016052</name>
</gene>
<dbReference type="AlphaFoldDB" id="A0AAW1XTD1"/>
<evidence type="ECO:0000313" key="1">
    <source>
        <dbReference type="EMBL" id="KAK9939355.1"/>
    </source>
</evidence>
<protein>
    <submittedName>
        <fullName evidence="1">Uncharacterized protein</fullName>
    </submittedName>
</protein>
<accession>A0AAW1XTD1</accession>
<name>A0AAW1XTD1_RUBAR</name>
<keyword evidence="2" id="KW-1185">Reference proteome</keyword>
<organism evidence="1 2">
    <name type="scientific">Rubus argutus</name>
    <name type="common">Southern blackberry</name>
    <dbReference type="NCBI Taxonomy" id="59490"/>
    <lineage>
        <taxon>Eukaryota</taxon>
        <taxon>Viridiplantae</taxon>
        <taxon>Streptophyta</taxon>
        <taxon>Embryophyta</taxon>
        <taxon>Tracheophyta</taxon>
        <taxon>Spermatophyta</taxon>
        <taxon>Magnoliopsida</taxon>
        <taxon>eudicotyledons</taxon>
        <taxon>Gunneridae</taxon>
        <taxon>Pentapetalae</taxon>
        <taxon>rosids</taxon>
        <taxon>fabids</taxon>
        <taxon>Rosales</taxon>
        <taxon>Rosaceae</taxon>
        <taxon>Rosoideae</taxon>
        <taxon>Rosoideae incertae sedis</taxon>
        <taxon>Rubus</taxon>
    </lineage>
</organism>
<evidence type="ECO:0000313" key="2">
    <source>
        <dbReference type="Proteomes" id="UP001457282"/>
    </source>
</evidence>
<dbReference type="EMBL" id="JBEDUW010000003">
    <property type="protein sequence ID" value="KAK9939355.1"/>
    <property type="molecule type" value="Genomic_DNA"/>
</dbReference>
<dbReference type="Proteomes" id="UP001457282">
    <property type="component" value="Unassembled WGS sequence"/>
</dbReference>
<comment type="caution">
    <text evidence="1">The sequence shown here is derived from an EMBL/GenBank/DDBJ whole genome shotgun (WGS) entry which is preliminary data.</text>
</comment>